<evidence type="ECO:0000313" key="2">
    <source>
        <dbReference type="EMBL" id="MBO0952272.1"/>
    </source>
</evidence>
<dbReference type="CDD" id="cd02947">
    <property type="entry name" value="TRX_family"/>
    <property type="match status" value="1"/>
</dbReference>
<gene>
    <name evidence="2" type="ORF">J2I46_27060</name>
</gene>
<sequence length="447" mass="50046">MKNLIHYLRLVVWLAFFSITFGACMNRPASVQFFSGSWKELLTEARKQNKPIFVEVHTVWCGPCRQMEKQAFPNSEVAAAFNAKFINYQIDMEQGEGPMLRKEYAIMAVPTLLYFSPDGILIHRSKGYDDIAGLLADADEAIKAAKAPSKLSELEAKYASGRRDTPFLRTYLIQRAETGQPHPEALATYLSQIPQTDWSSAETIVLIAKHNQVASSSSFEWLLAYGSGLKGDDKATANTRWTIIKEADRILQTESIQATTAADLDRLVNLKRRINHISSDGKMTADNDAFLINQLRMEFYERTRNQAGYRTLALAVGKRFMAMSVDSLRALDAYSAEQAKIPAKPGVTTQSQQGFYSGHVANELHKLTTAYLSVMTNPSDLEQALAWSERATLLLPAWPFLDAQTRVLHRLGRKNEAIAKQQELIARVKATGENPADYEKTLTTFGH</sequence>
<name>A0ABS3JQJ5_9BACT</name>
<keyword evidence="3" id="KW-1185">Reference proteome</keyword>
<evidence type="ECO:0000259" key="1">
    <source>
        <dbReference type="PROSITE" id="PS51352"/>
    </source>
</evidence>
<dbReference type="EMBL" id="JAFMYW010000010">
    <property type="protein sequence ID" value="MBO0952272.1"/>
    <property type="molecule type" value="Genomic_DNA"/>
</dbReference>
<feature type="domain" description="Thioredoxin" evidence="1">
    <location>
        <begin position="19"/>
        <end position="143"/>
    </location>
</feature>
<organism evidence="2 3">
    <name type="scientific">Fibrella forsythiae</name>
    <dbReference type="NCBI Taxonomy" id="2817061"/>
    <lineage>
        <taxon>Bacteria</taxon>
        <taxon>Pseudomonadati</taxon>
        <taxon>Bacteroidota</taxon>
        <taxon>Cytophagia</taxon>
        <taxon>Cytophagales</taxon>
        <taxon>Spirosomataceae</taxon>
        <taxon>Fibrella</taxon>
    </lineage>
</organism>
<evidence type="ECO:0000313" key="3">
    <source>
        <dbReference type="Proteomes" id="UP000664628"/>
    </source>
</evidence>
<reference evidence="2 3" key="1">
    <citation type="submission" date="2021-03" db="EMBL/GenBank/DDBJ databases">
        <title>Fibrella sp. HMF5405 genome sequencing and assembly.</title>
        <authorList>
            <person name="Kang H."/>
            <person name="Kim H."/>
            <person name="Bae S."/>
            <person name="Joh K."/>
        </authorList>
    </citation>
    <scope>NUCLEOTIDE SEQUENCE [LARGE SCALE GENOMIC DNA]</scope>
    <source>
        <strain evidence="2 3">HMF5405</strain>
    </source>
</reference>
<dbReference type="Pfam" id="PF13899">
    <property type="entry name" value="Thioredoxin_7"/>
    <property type="match status" value="1"/>
</dbReference>
<dbReference type="Gene3D" id="3.40.30.10">
    <property type="entry name" value="Glutaredoxin"/>
    <property type="match status" value="1"/>
</dbReference>
<dbReference type="InterPro" id="IPR036249">
    <property type="entry name" value="Thioredoxin-like_sf"/>
</dbReference>
<dbReference type="PROSITE" id="PS51352">
    <property type="entry name" value="THIOREDOXIN_2"/>
    <property type="match status" value="1"/>
</dbReference>
<dbReference type="Proteomes" id="UP000664628">
    <property type="component" value="Unassembled WGS sequence"/>
</dbReference>
<proteinExistence type="predicted"/>
<protein>
    <submittedName>
        <fullName evidence="2">Thioredoxin family protein</fullName>
    </submittedName>
</protein>
<accession>A0ABS3JQJ5</accession>
<dbReference type="PROSITE" id="PS51257">
    <property type="entry name" value="PROKAR_LIPOPROTEIN"/>
    <property type="match status" value="1"/>
</dbReference>
<dbReference type="SUPFAM" id="SSF52833">
    <property type="entry name" value="Thioredoxin-like"/>
    <property type="match status" value="1"/>
</dbReference>
<comment type="caution">
    <text evidence="2">The sequence shown here is derived from an EMBL/GenBank/DDBJ whole genome shotgun (WGS) entry which is preliminary data.</text>
</comment>
<dbReference type="RefSeq" id="WP_207332218.1">
    <property type="nucleotide sequence ID" value="NZ_JAFMYW010000010.1"/>
</dbReference>
<dbReference type="InterPro" id="IPR013766">
    <property type="entry name" value="Thioredoxin_domain"/>
</dbReference>